<feature type="domain" description="EGF-like" evidence="19">
    <location>
        <begin position="1215"/>
        <end position="1251"/>
    </location>
</feature>
<dbReference type="PROSITE" id="PS01187">
    <property type="entry name" value="EGF_CA"/>
    <property type="match status" value="3"/>
</dbReference>
<feature type="domain" description="EGF-like" evidence="19">
    <location>
        <begin position="1175"/>
        <end position="1213"/>
    </location>
</feature>
<feature type="domain" description="EGF-like" evidence="19">
    <location>
        <begin position="1118"/>
        <end position="1154"/>
    </location>
</feature>
<reference evidence="20" key="2">
    <citation type="submission" date="2025-08" db="UniProtKB">
        <authorList>
            <consortium name="Ensembl"/>
        </authorList>
    </citation>
    <scope>IDENTIFICATION</scope>
</reference>
<dbReference type="GO" id="GO:0007399">
    <property type="term" value="P:nervous system development"/>
    <property type="evidence" value="ECO:0007669"/>
    <property type="project" value="UniProtKB-ARBA"/>
</dbReference>
<keyword evidence="5" id="KW-0964">Secreted</keyword>
<dbReference type="Gene3D" id="2.60.120.200">
    <property type="match status" value="3"/>
</dbReference>
<organism evidence="20 21">
    <name type="scientific">Esox lucius</name>
    <name type="common">Northern pike</name>
    <dbReference type="NCBI Taxonomy" id="8010"/>
    <lineage>
        <taxon>Eukaryota</taxon>
        <taxon>Metazoa</taxon>
        <taxon>Chordata</taxon>
        <taxon>Craniata</taxon>
        <taxon>Vertebrata</taxon>
        <taxon>Euteleostomi</taxon>
        <taxon>Actinopterygii</taxon>
        <taxon>Neopterygii</taxon>
        <taxon>Teleostei</taxon>
        <taxon>Protacanthopterygii</taxon>
        <taxon>Esociformes</taxon>
        <taxon>Esocidae</taxon>
        <taxon>Esox</taxon>
    </lineage>
</organism>
<dbReference type="FunFam" id="2.60.120.200:FF:000252">
    <property type="entry name" value="Crumbs 1, cell polarity complex component"/>
    <property type="match status" value="1"/>
</dbReference>
<evidence type="ECO:0000256" key="9">
    <source>
        <dbReference type="ARBA" id="ARBA00022737"/>
    </source>
</evidence>
<protein>
    <recommendedName>
        <fullName evidence="22">Crumbs cell polarity complex component 1</fullName>
    </recommendedName>
</protein>
<keyword evidence="13" id="KW-0325">Glycoprotein</keyword>
<evidence type="ECO:0000256" key="2">
    <source>
        <dbReference type="ARBA" id="ARBA00004316"/>
    </source>
</evidence>
<evidence type="ECO:0000256" key="6">
    <source>
        <dbReference type="ARBA" id="ARBA00022536"/>
    </source>
</evidence>
<feature type="disulfide bond" evidence="16">
    <location>
        <begin position="365"/>
        <end position="374"/>
    </location>
</feature>
<evidence type="ECO:0000256" key="16">
    <source>
        <dbReference type="PROSITE-ProRule" id="PRU00076"/>
    </source>
</evidence>
<feature type="domain" description="EGF-like" evidence="19">
    <location>
        <begin position="118"/>
        <end position="154"/>
    </location>
</feature>
<gene>
    <name evidence="20" type="primary">CRB1</name>
</gene>
<keyword evidence="14" id="KW-0966">Cell projection</keyword>
<dbReference type="CDD" id="cd00054">
    <property type="entry name" value="EGF_CA"/>
    <property type="match status" value="11"/>
</dbReference>
<dbReference type="InterPro" id="IPR001881">
    <property type="entry name" value="EGF-like_Ca-bd_dom"/>
</dbReference>
<dbReference type="GeneTree" id="ENSGT00940000155152"/>
<evidence type="ECO:0000256" key="11">
    <source>
        <dbReference type="ARBA" id="ARBA00023136"/>
    </source>
</evidence>
<feature type="disulfide bond" evidence="16">
    <location>
        <begin position="1069"/>
        <end position="1078"/>
    </location>
</feature>
<dbReference type="Pfam" id="PF00008">
    <property type="entry name" value="EGF"/>
    <property type="match status" value="8"/>
</dbReference>
<comment type="similarity">
    <text evidence="15">Belongs to the Crumbs protein family.</text>
</comment>
<dbReference type="GO" id="GO:0007163">
    <property type="term" value="P:establishment or maintenance of cell polarity"/>
    <property type="evidence" value="ECO:0007669"/>
    <property type="project" value="UniProtKB-ARBA"/>
</dbReference>
<dbReference type="FunFam" id="2.10.25.10:FF:000123">
    <property type="entry name" value="Crumbs homolog 1 (Drosophila)"/>
    <property type="match status" value="2"/>
</dbReference>
<dbReference type="PROSITE" id="PS00010">
    <property type="entry name" value="ASX_HYDROXYL"/>
    <property type="match status" value="6"/>
</dbReference>
<dbReference type="CDD" id="cd00110">
    <property type="entry name" value="LamG"/>
    <property type="match status" value="3"/>
</dbReference>
<feature type="transmembrane region" description="Helical" evidence="17">
    <location>
        <begin position="1263"/>
        <end position="1289"/>
    </location>
</feature>
<dbReference type="GO" id="GO:0005576">
    <property type="term" value="C:extracellular region"/>
    <property type="evidence" value="ECO:0007669"/>
    <property type="project" value="UniProtKB-SubCell"/>
</dbReference>
<keyword evidence="7 17" id="KW-0812">Transmembrane</keyword>
<feature type="domain" description="Laminin G" evidence="18">
    <location>
        <begin position="612"/>
        <end position="784"/>
    </location>
</feature>
<dbReference type="GO" id="GO:0032991">
    <property type="term" value="C:protein-containing complex"/>
    <property type="evidence" value="ECO:0007669"/>
    <property type="project" value="UniProtKB-ARBA"/>
</dbReference>
<feature type="domain" description="EGF-like" evidence="19">
    <location>
        <begin position="80"/>
        <end position="116"/>
    </location>
</feature>
<feature type="disulfide bond" evidence="16">
    <location>
        <begin position="1085"/>
        <end position="1095"/>
    </location>
</feature>
<dbReference type="FunFam" id="2.10.25.10:FF:000143">
    <property type="entry name" value="Protein crumbs 1"/>
    <property type="match status" value="2"/>
</dbReference>
<dbReference type="InterPro" id="IPR051830">
    <property type="entry name" value="NOTCH_homolog"/>
</dbReference>
<evidence type="ECO:0000256" key="14">
    <source>
        <dbReference type="ARBA" id="ARBA00023273"/>
    </source>
</evidence>
<feature type="domain" description="EGF-like" evidence="19">
    <location>
        <begin position="42"/>
        <end position="78"/>
    </location>
</feature>
<dbReference type="GO" id="GO:0005911">
    <property type="term" value="C:cell-cell junction"/>
    <property type="evidence" value="ECO:0007669"/>
    <property type="project" value="UniProtKB-ARBA"/>
</dbReference>
<keyword evidence="9" id="KW-0677">Repeat</keyword>
<feature type="domain" description="Laminin G" evidence="18">
    <location>
        <begin position="377"/>
        <end position="568"/>
    </location>
</feature>
<dbReference type="RefSeq" id="XP_012988165.2">
    <property type="nucleotide sequence ID" value="XM_013132711.3"/>
</dbReference>
<feature type="disulfide bond" evidence="16">
    <location>
        <begin position="68"/>
        <end position="77"/>
    </location>
</feature>
<dbReference type="GO" id="GO:0005509">
    <property type="term" value="F:calcium ion binding"/>
    <property type="evidence" value="ECO:0007669"/>
    <property type="project" value="InterPro"/>
</dbReference>
<keyword evidence="8" id="KW-0732">Signal</keyword>
<dbReference type="SUPFAM" id="SSF49899">
    <property type="entry name" value="Concanavalin A-like lectins/glucanases"/>
    <property type="match status" value="3"/>
</dbReference>
<dbReference type="FunFam" id="2.10.25.10:FF:000282">
    <property type="entry name" value="Crumbs cell polarity complex component 2"/>
    <property type="match status" value="1"/>
</dbReference>
<feature type="disulfide bond" evidence="16">
    <location>
        <begin position="144"/>
        <end position="153"/>
    </location>
</feature>
<evidence type="ECO:0000256" key="7">
    <source>
        <dbReference type="ARBA" id="ARBA00022692"/>
    </source>
</evidence>
<dbReference type="Pfam" id="PF02210">
    <property type="entry name" value="Laminin_G_2"/>
    <property type="match status" value="3"/>
</dbReference>
<feature type="disulfide bond" evidence="16">
    <location>
        <begin position="1144"/>
        <end position="1153"/>
    </location>
</feature>
<feature type="domain" description="EGF-like" evidence="19">
    <location>
        <begin position="570"/>
        <end position="606"/>
    </location>
</feature>
<dbReference type="FunFam" id="2.10.25.10:FF:000039">
    <property type="entry name" value="Crumbs cell polarity complex component 1"/>
    <property type="match status" value="1"/>
</dbReference>
<dbReference type="SMART" id="SM00179">
    <property type="entry name" value="EGF_CA"/>
    <property type="match status" value="12"/>
</dbReference>
<keyword evidence="10 17" id="KW-1133">Transmembrane helix</keyword>
<feature type="disulfide bond" evidence="16">
    <location>
        <begin position="1241"/>
        <end position="1250"/>
    </location>
</feature>
<feature type="domain" description="EGF-like" evidence="19">
    <location>
        <begin position="291"/>
        <end position="333"/>
    </location>
</feature>
<dbReference type="Ensembl" id="ENSELUT00000094772.1">
    <property type="protein sequence ID" value="ENSELUP00000091918.1"/>
    <property type="gene ID" value="ENSELUG00000000882.3"/>
</dbReference>
<dbReference type="InterPro" id="IPR013032">
    <property type="entry name" value="EGF-like_CS"/>
</dbReference>
<feature type="disulfide bond" evidence="16">
    <location>
        <begin position="1106"/>
        <end position="1115"/>
    </location>
</feature>
<dbReference type="PROSITE" id="PS00022">
    <property type="entry name" value="EGF_1"/>
    <property type="match status" value="13"/>
</dbReference>
<dbReference type="FunFam" id="2.10.25.10:FF:000066">
    <property type="entry name" value="FAT atypical cadherin 4"/>
    <property type="match status" value="1"/>
</dbReference>
<evidence type="ECO:0000256" key="12">
    <source>
        <dbReference type="ARBA" id="ARBA00023157"/>
    </source>
</evidence>
<dbReference type="Proteomes" id="UP000265140">
    <property type="component" value="Chromosome 8"/>
</dbReference>
<dbReference type="SMART" id="SM00181">
    <property type="entry name" value="EGF"/>
    <property type="match status" value="15"/>
</dbReference>
<evidence type="ECO:0000256" key="15">
    <source>
        <dbReference type="ARBA" id="ARBA00060989"/>
    </source>
</evidence>
<keyword evidence="12 16" id="KW-1015">Disulfide bond</keyword>
<evidence type="ECO:0000256" key="10">
    <source>
        <dbReference type="ARBA" id="ARBA00022989"/>
    </source>
</evidence>
<evidence type="ECO:0000259" key="18">
    <source>
        <dbReference type="PROSITE" id="PS50025"/>
    </source>
</evidence>
<feature type="domain" description="EGF-like" evidence="19">
    <location>
        <begin position="1043"/>
        <end position="1079"/>
    </location>
</feature>
<dbReference type="PANTHER" id="PTHR24033">
    <property type="entry name" value="EGF-LIKE DOMAIN-CONTAINING PROTEIN"/>
    <property type="match status" value="1"/>
</dbReference>
<dbReference type="InterPro" id="IPR013320">
    <property type="entry name" value="ConA-like_dom_sf"/>
</dbReference>
<dbReference type="GO" id="GO:0042995">
    <property type="term" value="C:cell projection"/>
    <property type="evidence" value="ECO:0007669"/>
    <property type="project" value="UniProtKB-SubCell"/>
</dbReference>
<feature type="domain" description="EGF-like" evidence="19">
    <location>
        <begin position="1081"/>
        <end position="1116"/>
    </location>
</feature>
<dbReference type="GO" id="GO:0016324">
    <property type="term" value="C:apical plasma membrane"/>
    <property type="evidence" value="ECO:0007669"/>
    <property type="project" value="UniProtKB-SubCell"/>
</dbReference>
<dbReference type="Pfam" id="PF12661">
    <property type="entry name" value="hEGF"/>
    <property type="match status" value="2"/>
</dbReference>
<proteinExistence type="inferred from homology"/>
<feature type="disulfide bond" evidence="16">
    <location>
        <begin position="596"/>
        <end position="605"/>
    </location>
</feature>
<evidence type="ECO:0000256" key="13">
    <source>
        <dbReference type="ARBA" id="ARBA00023180"/>
    </source>
</evidence>
<dbReference type="PROSITE" id="PS50026">
    <property type="entry name" value="EGF_3"/>
    <property type="match status" value="15"/>
</dbReference>
<feature type="domain" description="EGF-like" evidence="19">
    <location>
        <begin position="786"/>
        <end position="822"/>
    </location>
</feature>
<dbReference type="FunFam" id="2.10.25.10:FF:000208">
    <property type="entry name" value="Crumbs 2, cell polarity complex component"/>
    <property type="match status" value="1"/>
</dbReference>
<accession>A0AAY5KRY0</accession>
<dbReference type="FunFam" id="2.10.25.10:FF:000045">
    <property type="entry name" value="Slit guidance ligand 2"/>
    <property type="match status" value="1"/>
</dbReference>
<keyword evidence="21" id="KW-1185">Reference proteome</keyword>
<feature type="domain" description="Laminin G" evidence="18">
    <location>
        <begin position="849"/>
        <end position="1041"/>
    </location>
</feature>
<dbReference type="SUPFAM" id="SSF57196">
    <property type="entry name" value="EGF/Laminin"/>
    <property type="match status" value="11"/>
</dbReference>
<evidence type="ECO:0000259" key="19">
    <source>
        <dbReference type="PROSITE" id="PS50026"/>
    </source>
</evidence>
<dbReference type="PRINTS" id="PR00010">
    <property type="entry name" value="EGFBLOOD"/>
</dbReference>
<feature type="disulfide bond" evidence="16">
    <location>
        <begin position="812"/>
        <end position="821"/>
    </location>
</feature>
<reference evidence="20" key="3">
    <citation type="submission" date="2025-09" db="UniProtKB">
        <authorList>
            <consortium name="Ensembl"/>
        </authorList>
    </citation>
    <scope>IDENTIFICATION</scope>
</reference>
<feature type="domain" description="EGF-like" evidence="19">
    <location>
        <begin position="195"/>
        <end position="231"/>
    </location>
</feature>
<dbReference type="PROSITE" id="PS01186">
    <property type="entry name" value="EGF_2"/>
    <property type="match status" value="8"/>
</dbReference>
<evidence type="ECO:0000256" key="5">
    <source>
        <dbReference type="ARBA" id="ARBA00022525"/>
    </source>
</evidence>
<dbReference type="FunFam" id="2.60.120.200:FF:000055">
    <property type="entry name" value="Crumbs cell polarity complex component 1"/>
    <property type="match status" value="1"/>
</dbReference>
<evidence type="ECO:0000256" key="8">
    <source>
        <dbReference type="ARBA" id="ARBA00022729"/>
    </source>
</evidence>
<feature type="domain" description="EGF-like" evidence="19">
    <location>
        <begin position="156"/>
        <end position="193"/>
    </location>
</feature>
<dbReference type="PANTHER" id="PTHR24033:SF232">
    <property type="entry name" value="LAMININ SUBUNIT GAMMA-2-RELATED"/>
    <property type="match status" value="1"/>
</dbReference>
<dbReference type="GeneID" id="105007981"/>
<comment type="caution">
    <text evidence="16">Lacks conserved residue(s) required for the propagation of feature annotation.</text>
</comment>
<evidence type="ECO:0008006" key="22">
    <source>
        <dbReference type="Google" id="ProtNLM"/>
    </source>
</evidence>
<comment type="subcellular location">
    <subcellularLocation>
        <location evidence="1">Apical cell membrane</location>
        <topology evidence="1">Single-pass type I membrane protein</topology>
    </subcellularLocation>
    <subcellularLocation>
        <location evidence="2">Cell projection</location>
    </subcellularLocation>
    <subcellularLocation>
        <location evidence="3">Secreted</location>
    </subcellularLocation>
</comment>
<evidence type="ECO:0000256" key="4">
    <source>
        <dbReference type="ARBA" id="ARBA00022475"/>
    </source>
</evidence>
<sequence>MMNMEFLRSATFRLLACALITYALVIGIDGLSTLKARSAVPTTNQCTPNPCYNRAICRSRDDGYLCFCVPGFQGEHCQIEVNECVSQPCRNGATCMDKVSGYTCLCNSGFTGSTCEIQIDECQSQPCLNSGSCHDYINHFSCNCMPGFQGDRCEINVDECQDQPCLNGALCIDGVNGYSCDCSLTAFTGQHCETPSPQCTSQPCLNSATCLEDYGNYKCDCLPGFKGRQCEVDVSECSSSPCMYGGACIELSWQSLYGSEPLLPDHYDPQHATGFICHCNSGTTGTLCEEIVEACDPNPCENGGQCESIVGGYVCHCSQQSQDEFLYVGQNCSEALLGCEGHKCQNKGSCSPFLIDGYHGYSCLCTPGHTGPLCQTSTAFSFEQRGYLLLQSPTVATEAHCNITLSFRTVLPRAMLFQRISGGIVLVLELLDGQLRLNMWREASGGGGAKRESLQLSQTLELPVNVTDGEWYSVEALLGDGLLSLRLLDGGICWEQECQRKALVEGTLPGAETQESPVQTTSIGGVVEADGVTNQAFIGCLRDVFVDSRLVDPGLWLSDLAVNVTPGCNHRDRCQDRPCQNRGQCINQWQSYQCRCPRPYDGPDCTEEYVSGRFGNEDSQSYAVFTITDDPGSDITISFFLRTRRHTGILLVIANSTSQYLRLWLDEGRIKVQLHNFETLTSERVVNNGEIHFVSVVVDHEHMDLYVANRKQGRAEVRMIDSQMGDVVYVGGLAELKASSAFGGYFKGCIQDLRINAERLQFFMLDARVTSYPLELMANVTAGCTGDDSCISNPCQNGGMCYSVWDDFTCTCPPNTAGRRCEEVKWCELSPCPTEAECHTLIQGYECFANATFLDNSSVLSYRGNGHIRRSLTSISLAVRTRKRHTSLLHAERGLEFVTVSVQDGLLVLELQSRAAEGEGSSTVSLSSRRLVSDGVWHKVHLFMVTPWAEVSRWTLVLDEDTEDARTSGNEGGNLDFLREEVDILLGGLGPKDGWSLVGCMSTVEVGGIALPYYSPSEVKLPRTQEEQFLLMSSSEPRSGCSGGTVCEPNPCLNGASCQDKWNLFSCSCEEGWTGRRCEVNANMCTSNPCVHGNCSIQGPAYECACEFGYTGVDCEEVVDVCENHLCAHGATCLHGVGRYACLCTENYTGPYCSDRIEEIPWYLVVNRKIKTKLPVSICGDENRNYTCFNAGNCTERDLSCDCLSGFTGHRCEQEVDECKSNPCLNGGYCRNLINKYQCVCEMSFAGDNCQIDLTSEGQISNLLLSVSLVSVLLLLVLVSTSVGLLMALNRRATHGTYSPSRQEKEGSRVEMWDIAQPPPVERLI</sequence>
<dbReference type="SMART" id="SM00282">
    <property type="entry name" value="LamG"/>
    <property type="match status" value="3"/>
</dbReference>
<feature type="domain" description="EGF-like" evidence="19">
    <location>
        <begin position="233"/>
        <end position="289"/>
    </location>
</feature>
<name>A0AAY5KRY0_ESOLU</name>
<dbReference type="InterPro" id="IPR000742">
    <property type="entry name" value="EGF"/>
</dbReference>
<evidence type="ECO:0000313" key="20">
    <source>
        <dbReference type="Ensembl" id="ENSELUP00000091918.1"/>
    </source>
</evidence>
<dbReference type="Gene3D" id="2.10.25.10">
    <property type="entry name" value="Laminin"/>
    <property type="match status" value="15"/>
</dbReference>
<feature type="disulfide bond" evidence="16">
    <location>
        <begin position="221"/>
        <end position="230"/>
    </location>
</feature>
<dbReference type="InterPro" id="IPR001791">
    <property type="entry name" value="Laminin_G"/>
</dbReference>
<keyword evidence="4" id="KW-1003">Cell membrane</keyword>
<feature type="disulfide bond" evidence="16">
    <location>
        <begin position="1203"/>
        <end position="1212"/>
    </location>
</feature>
<dbReference type="InterPro" id="IPR000152">
    <property type="entry name" value="EGF-type_Asp/Asn_hydroxyl_site"/>
</dbReference>
<evidence type="ECO:0000256" key="1">
    <source>
        <dbReference type="ARBA" id="ARBA00004247"/>
    </source>
</evidence>
<dbReference type="InterPro" id="IPR018097">
    <property type="entry name" value="EGF_Ca-bd_CS"/>
</dbReference>
<keyword evidence="6 16" id="KW-0245">EGF-like domain</keyword>
<reference evidence="20 21" key="1">
    <citation type="submission" date="2020-02" db="EMBL/GenBank/DDBJ databases">
        <title>Esox lucius (northern pike) genome, fEsoLuc1, primary haplotype.</title>
        <authorList>
            <person name="Myers G."/>
            <person name="Karagic N."/>
            <person name="Meyer A."/>
            <person name="Pippel M."/>
            <person name="Reichard M."/>
            <person name="Winkler S."/>
            <person name="Tracey A."/>
            <person name="Sims Y."/>
            <person name="Howe K."/>
            <person name="Rhie A."/>
            <person name="Formenti G."/>
            <person name="Durbin R."/>
            <person name="Fedrigo O."/>
            <person name="Jarvis E.D."/>
        </authorList>
    </citation>
    <scope>NUCLEOTIDE SEQUENCE [LARGE SCALE GENOMIC DNA]</scope>
</reference>
<dbReference type="FunFam" id="2.10.25.10:FF:000348">
    <property type="entry name" value="Crumbs 1, cell polarity complex component"/>
    <property type="match status" value="1"/>
</dbReference>
<evidence type="ECO:0000256" key="3">
    <source>
        <dbReference type="ARBA" id="ARBA00004613"/>
    </source>
</evidence>
<keyword evidence="11 17" id="KW-0472">Membrane</keyword>
<evidence type="ECO:0000256" key="17">
    <source>
        <dbReference type="SAM" id="Phobius"/>
    </source>
</evidence>
<feature type="domain" description="EGF-like" evidence="19">
    <location>
        <begin position="335"/>
        <end position="375"/>
    </location>
</feature>
<dbReference type="PROSITE" id="PS50025">
    <property type="entry name" value="LAM_G_DOMAIN"/>
    <property type="match status" value="3"/>
</dbReference>
<feature type="disulfide bond" evidence="16">
    <location>
        <begin position="279"/>
        <end position="288"/>
    </location>
</feature>
<dbReference type="FunFam" id="2.10.25.10:FF:000031">
    <property type="entry name" value="neurogenic locus notch homolog protein 3"/>
    <property type="match status" value="1"/>
</dbReference>
<evidence type="ECO:0000313" key="21">
    <source>
        <dbReference type="Proteomes" id="UP000265140"/>
    </source>
</evidence>
<feature type="disulfide bond" evidence="16">
    <location>
        <begin position="106"/>
        <end position="115"/>
    </location>
</feature>